<feature type="signal peptide" evidence="2">
    <location>
        <begin position="1"/>
        <end position="21"/>
    </location>
</feature>
<dbReference type="InterPro" id="IPR025738">
    <property type="entry name" value="BatD"/>
</dbReference>
<keyword evidence="5" id="KW-1185">Reference proteome</keyword>
<comment type="caution">
    <text evidence="4">The sequence shown here is derived from an EMBL/GenBank/DDBJ whole genome shotgun (WGS) entry which is preliminary data.</text>
</comment>
<sequence>MKLFIKAFFLLLLLISFNAHAVDINVKADRTQIEINETFTLIFEADGDTDDEPDFSPLEKDFQILGTSTGSNISIINGEYKRSKKWNISLVARRKGNITIPQIYFGNDVSPSYQISIKEPQKSTGKPGETLISELIISSDTVYPQAQLIVTQRLLSSSNLAGYEFAPLKISGVENTKETLGEVNQYQTKLGNTPYLVLEQRYAIYPQSAGKLVINPSIATVRVAIQNSRGNRSTFDPFRSNTKTIRRSSDKKIITVKSIPDSFKGKHWLAAKEVQLVEEFPEATSFKAGEPITRTLLLIADGQNASQLPEFSITNIKGLKQYPDKPLLKNNLSEDSITGIQQIKVALIPSSSGSYTLPAISIPWWNTQTDKLEIASIKARTFTVDSASFSETTDIKPDQPEPARITSLPEKEADIRTGMPANVTNPADKSLPWIITSLLLATALLFTLFLLWKSKRRNSSQVKNTQTDNTSLKQALTKLEQSCNESDAKASKDALLLWGKSLFENESVHSIADLSGKVDNELTIHINALNSYLYRDNSDQWKCNELFNLCVKFTENYKSKQSTTGHEDKLESLYK</sequence>
<accession>A0A370DBP1</accession>
<organism evidence="4 5">
    <name type="scientific">endosymbiont of Galathealinum brachiosum</name>
    <dbReference type="NCBI Taxonomy" id="2200906"/>
    <lineage>
        <taxon>Bacteria</taxon>
        <taxon>Pseudomonadati</taxon>
        <taxon>Pseudomonadota</taxon>
        <taxon>Gammaproteobacteria</taxon>
        <taxon>sulfur-oxidizing symbionts</taxon>
    </lineage>
</organism>
<evidence type="ECO:0000259" key="3">
    <source>
        <dbReference type="Pfam" id="PF25607"/>
    </source>
</evidence>
<dbReference type="Pfam" id="PF25607">
    <property type="entry name" value="DUF7939"/>
    <property type="match status" value="1"/>
</dbReference>
<keyword evidence="1" id="KW-0812">Transmembrane</keyword>
<name>A0A370DBP1_9GAMM</name>
<keyword evidence="2" id="KW-0732">Signal</keyword>
<proteinExistence type="predicted"/>
<keyword evidence="1" id="KW-1133">Transmembrane helix</keyword>
<dbReference type="Pfam" id="PF13584">
    <property type="entry name" value="BatD"/>
    <property type="match status" value="1"/>
</dbReference>
<gene>
    <name evidence="4" type="ORF">DIZ80_16115</name>
</gene>
<protein>
    <recommendedName>
        <fullName evidence="3">DUF7939 domain-containing protein</fullName>
    </recommendedName>
</protein>
<keyword evidence="1" id="KW-0472">Membrane</keyword>
<dbReference type="InterPro" id="IPR057699">
    <property type="entry name" value="DUF7939"/>
</dbReference>
<dbReference type="Proteomes" id="UP000254266">
    <property type="component" value="Unassembled WGS sequence"/>
</dbReference>
<dbReference type="EMBL" id="QFXC01000013">
    <property type="protein sequence ID" value="RDH81596.1"/>
    <property type="molecule type" value="Genomic_DNA"/>
</dbReference>
<feature type="domain" description="DUF7939" evidence="3">
    <location>
        <begin position="473"/>
        <end position="553"/>
    </location>
</feature>
<evidence type="ECO:0000313" key="4">
    <source>
        <dbReference type="EMBL" id="RDH81596.1"/>
    </source>
</evidence>
<feature type="transmembrane region" description="Helical" evidence="1">
    <location>
        <begin position="431"/>
        <end position="452"/>
    </location>
</feature>
<feature type="chain" id="PRO_5016927496" description="DUF7939 domain-containing protein" evidence="2">
    <location>
        <begin position="22"/>
        <end position="575"/>
    </location>
</feature>
<evidence type="ECO:0000256" key="1">
    <source>
        <dbReference type="SAM" id="Phobius"/>
    </source>
</evidence>
<evidence type="ECO:0000256" key="2">
    <source>
        <dbReference type="SAM" id="SignalP"/>
    </source>
</evidence>
<reference evidence="4 5" key="1">
    <citation type="journal article" date="2018" name="ISME J.">
        <title>Endosymbiont genomes yield clues of tubeworm success.</title>
        <authorList>
            <person name="Li Y."/>
            <person name="Liles M.R."/>
            <person name="Halanych K.M."/>
        </authorList>
    </citation>
    <scope>NUCLEOTIDE SEQUENCE [LARGE SCALE GENOMIC DNA]</scope>
    <source>
        <strain evidence="4">A1464</strain>
    </source>
</reference>
<dbReference type="PANTHER" id="PTHR40940:SF1">
    <property type="entry name" value="PROTEIN BATD"/>
    <property type="match status" value="1"/>
</dbReference>
<dbReference type="PANTHER" id="PTHR40940">
    <property type="entry name" value="PROTEIN BATD-RELATED"/>
    <property type="match status" value="1"/>
</dbReference>
<dbReference type="AlphaFoldDB" id="A0A370DBP1"/>
<evidence type="ECO:0000313" key="5">
    <source>
        <dbReference type="Proteomes" id="UP000254266"/>
    </source>
</evidence>